<feature type="coiled-coil region" evidence="1">
    <location>
        <begin position="499"/>
        <end position="593"/>
    </location>
</feature>
<evidence type="ECO:0000256" key="1">
    <source>
        <dbReference type="SAM" id="Coils"/>
    </source>
</evidence>
<accession>A0A8T0I8S9</accession>
<name>A0A8T0I8S9_CERPU</name>
<feature type="region of interest" description="Disordered" evidence="2">
    <location>
        <begin position="281"/>
        <end position="302"/>
    </location>
</feature>
<dbReference type="EMBL" id="CM026424">
    <property type="protein sequence ID" value="KAG0579862.1"/>
    <property type="molecule type" value="Genomic_DNA"/>
</dbReference>
<reference evidence="4" key="1">
    <citation type="submission" date="2020-06" db="EMBL/GenBank/DDBJ databases">
        <title>WGS assembly of Ceratodon purpureus strain R40.</title>
        <authorList>
            <person name="Carey S.B."/>
            <person name="Jenkins J."/>
            <person name="Shu S."/>
            <person name="Lovell J.T."/>
            <person name="Sreedasyam A."/>
            <person name="Maumus F."/>
            <person name="Tiley G.P."/>
            <person name="Fernandez-Pozo N."/>
            <person name="Barry K."/>
            <person name="Chen C."/>
            <person name="Wang M."/>
            <person name="Lipzen A."/>
            <person name="Daum C."/>
            <person name="Saski C.A."/>
            <person name="Payton A.C."/>
            <person name="Mcbreen J.C."/>
            <person name="Conrad R.E."/>
            <person name="Kollar L.M."/>
            <person name="Olsson S."/>
            <person name="Huttunen S."/>
            <person name="Landis J.B."/>
            <person name="Wickett N.J."/>
            <person name="Johnson M.G."/>
            <person name="Rensing S.A."/>
            <person name="Grimwood J."/>
            <person name="Schmutz J."/>
            <person name="Mcdaniel S.F."/>
        </authorList>
    </citation>
    <scope>NUCLEOTIDE SEQUENCE</scope>
    <source>
        <strain evidence="4">R40</strain>
    </source>
</reference>
<proteinExistence type="predicted"/>
<protein>
    <recommendedName>
        <fullName evidence="3">Carbohydrate binding module family 25 domain-containing protein</fullName>
    </recommendedName>
</protein>
<dbReference type="Gene3D" id="2.60.40.10">
    <property type="entry name" value="Immunoglobulins"/>
    <property type="match status" value="1"/>
</dbReference>
<organism evidence="4 5">
    <name type="scientific">Ceratodon purpureus</name>
    <name type="common">Fire moss</name>
    <name type="synonym">Dicranum purpureum</name>
    <dbReference type="NCBI Taxonomy" id="3225"/>
    <lineage>
        <taxon>Eukaryota</taxon>
        <taxon>Viridiplantae</taxon>
        <taxon>Streptophyta</taxon>
        <taxon>Embryophyta</taxon>
        <taxon>Bryophyta</taxon>
        <taxon>Bryophytina</taxon>
        <taxon>Bryopsida</taxon>
        <taxon>Dicranidae</taxon>
        <taxon>Pseudoditrichales</taxon>
        <taxon>Ditrichaceae</taxon>
        <taxon>Ceratodon</taxon>
    </lineage>
</organism>
<dbReference type="InterPro" id="IPR005085">
    <property type="entry name" value="CBM25"/>
</dbReference>
<dbReference type="SMART" id="SM01066">
    <property type="entry name" value="CBM_25"/>
    <property type="match status" value="1"/>
</dbReference>
<feature type="coiled-coil region" evidence="1">
    <location>
        <begin position="368"/>
        <end position="456"/>
    </location>
</feature>
<dbReference type="GO" id="GO:2001070">
    <property type="term" value="F:starch binding"/>
    <property type="evidence" value="ECO:0007669"/>
    <property type="project" value="InterPro"/>
</dbReference>
<keyword evidence="5" id="KW-1185">Reference proteome</keyword>
<keyword evidence="1" id="KW-0175">Coiled coil</keyword>
<feature type="compositionally biased region" description="Basic and acidic residues" evidence="2">
    <location>
        <begin position="319"/>
        <end position="329"/>
    </location>
</feature>
<feature type="domain" description="Carbohydrate binding module family 25" evidence="3">
    <location>
        <begin position="719"/>
        <end position="798"/>
    </location>
</feature>
<evidence type="ECO:0000313" key="5">
    <source>
        <dbReference type="Proteomes" id="UP000822688"/>
    </source>
</evidence>
<dbReference type="AlphaFoldDB" id="A0A8T0I8S9"/>
<feature type="region of interest" description="Disordered" evidence="2">
    <location>
        <begin position="315"/>
        <end position="336"/>
    </location>
</feature>
<dbReference type="InterPro" id="IPR013783">
    <property type="entry name" value="Ig-like_fold"/>
</dbReference>
<evidence type="ECO:0000256" key="2">
    <source>
        <dbReference type="SAM" id="MobiDB-lite"/>
    </source>
</evidence>
<sequence>MAATHIIPPCHLGSTWSTDHRSCNCTAVVLGGEVRWGDDTVRLKRSSASKRFRPHVSSKKAVRWRRAGICSARLDFRGNSAEQAREEDAATLMEMTTLVDDLFKLNEAVNEANKGIGADVRDRVDVLYNRASLLKYSADNMVAAGGRVPVQLTATLKALQRDHASVENIVRLVMEAGPVITGVITDVEVPPRTGNFFSKGAEVETTTSVDRDVMFKEKEESEASPFESLTLQSSLKVATGTEEYAMSAPVAADDLSPLAAFRREVQRRVMEQLVGKKKPTKILGVSSEEQGGLGKGDDTSENVLEPIQNLPLRGRLPRRRETGAAKEEADSADPYGGEIDALEALPQMLQGTQDQSSLADAQQQSKIVMETEINSKELEKLRNELSALEQQLANAKEGSVRADKAESQLEQLREKIAATVPLDIHEQVVKLERQSLNMARKKIAQVTAELREKEVILGAVKQEMSAEQDRLLGKVRMLSSELSKRLSAEEVMAAIKNAVLEMEVELRNALQSAESMKLELETHDKLLKQLQKEWDVERTSLRGELASVKEQLTELQQEQIGDRAKLVEAAAKVIELEDSVTRLQQSMVEAEEERIGRETYVLATVKSLVSDMVKTKRVQGKSNAAESSLSEATEAVDLNDRSKLADSEARRMNSAGDELESTLSDEKVVALENFFNIMGALIHQDSVKLKIRNHRLRNSTNLKPDLRKLGSFQVDVNTKPTITLYYESSWEFAYLHYSADSVGWTELPGVCMRNDIVVNNMPRKVINIEGSSIEFVLTDGRGSWDCAPIGGNYHINNSGTFLLSSGFIEQKQ</sequence>
<comment type="caution">
    <text evidence="4">The sequence shown here is derived from an EMBL/GenBank/DDBJ whole genome shotgun (WGS) entry which is preliminary data.</text>
</comment>
<dbReference type="Proteomes" id="UP000822688">
    <property type="component" value="Chromosome 4"/>
</dbReference>
<evidence type="ECO:0000259" key="3">
    <source>
        <dbReference type="SMART" id="SM01066"/>
    </source>
</evidence>
<gene>
    <name evidence="4" type="ORF">KC19_4G129300</name>
</gene>
<evidence type="ECO:0000313" key="4">
    <source>
        <dbReference type="EMBL" id="KAG0579862.1"/>
    </source>
</evidence>